<keyword evidence="1" id="KW-0472">Membrane</keyword>
<feature type="transmembrane region" description="Helical" evidence="1">
    <location>
        <begin position="54"/>
        <end position="75"/>
    </location>
</feature>
<sequence length="99" mass="10863">MSLQFSIYLTGAAHRPCNAFVLSWLLFLLIRVWDQNSAGRVKNYTVCGQVSESAFGNVALETPCLFMSLVAIYLLSSDWAGLSALAVNEVNLSQLVPLH</sequence>
<name>A0A224Y7E9_9ACAR</name>
<dbReference type="EMBL" id="GFPF01002361">
    <property type="protein sequence ID" value="MAA13507.1"/>
    <property type="molecule type" value="Transcribed_RNA"/>
</dbReference>
<proteinExistence type="predicted"/>
<evidence type="ECO:0000256" key="1">
    <source>
        <dbReference type="SAM" id="Phobius"/>
    </source>
</evidence>
<accession>A0A224Y7E9</accession>
<keyword evidence="1" id="KW-0812">Transmembrane</keyword>
<protein>
    <submittedName>
        <fullName evidence="2">Uncharacterized protein</fullName>
    </submittedName>
</protein>
<keyword evidence="1" id="KW-1133">Transmembrane helix</keyword>
<organism evidence="2">
    <name type="scientific">Rhipicephalus zambeziensis</name>
    <dbReference type="NCBI Taxonomy" id="60191"/>
    <lineage>
        <taxon>Eukaryota</taxon>
        <taxon>Metazoa</taxon>
        <taxon>Ecdysozoa</taxon>
        <taxon>Arthropoda</taxon>
        <taxon>Chelicerata</taxon>
        <taxon>Arachnida</taxon>
        <taxon>Acari</taxon>
        <taxon>Parasitiformes</taxon>
        <taxon>Ixodida</taxon>
        <taxon>Ixodoidea</taxon>
        <taxon>Ixodidae</taxon>
        <taxon>Rhipicephalinae</taxon>
        <taxon>Rhipicephalus</taxon>
        <taxon>Rhipicephalus</taxon>
    </lineage>
</organism>
<reference evidence="2" key="1">
    <citation type="journal article" date="2017" name="Parasit. Vectors">
        <title>Sialotranscriptomics of Rhipicephalus zambeziensis reveals intricate expression profiles of secretory proteins and suggests tight temporal transcriptional regulation during blood-feeding.</title>
        <authorList>
            <person name="de Castro M.H."/>
            <person name="de Klerk D."/>
            <person name="Pienaar R."/>
            <person name="Rees D.J.G."/>
            <person name="Mans B.J."/>
        </authorList>
    </citation>
    <scope>NUCLEOTIDE SEQUENCE</scope>
    <source>
        <tissue evidence="2">Salivary glands</tissue>
    </source>
</reference>
<dbReference type="AlphaFoldDB" id="A0A224Y7E9"/>
<feature type="transmembrane region" description="Helical" evidence="1">
    <location>
        <begin position="12"/>
        <end position="33"/>
    </location>
</feature>
<evidence type="ECO:0000313" key="2">
    <source>
        <dbReference type="EMBL" id="MAA13507.1"/>
    </source>
</evidence>